<organism evidence="2 3">
    <name type="scientific">Lasiosphaeris hirsuta</name>
    <dbReference type="NCBI Taxonomy" id="260670"/>
    <lineage>
        <taxon>Eukaryota</taxon>
        <taxon>Fungi</taxon>
        <taxon>Dikarya</taxon>
        <taxon>Ascomycota</taxon>
        <taxon>Pezizomycotina</taxon>
        <taxon>Sordariomycetes</taxon>
        <taxon>Sordariomycetidae</taxon>
        <taxon>Sordariales</taxon>
        <taxon>Lasiosphaeriaceae</taxon>
        <taxon>Lasiosphaeris</taxon>
    </lineage>
</organism>
<accession>A0AA40B9K2</accession>
<evidence type="ECO:0000313" key="3">
    <source>
        <dbReference type="Proteomes" id="UP001172102"/>
    </source>
</evidence>
<evidence type="ECO:0000256" key="1">
    <source>
        <dbReference type="SAM" id="MobiDB-lite"/>
    </source>
</evidence>
<gene>
    <name evidence="2" type="ORF">B0H67DRAFT_678028</name>
</gene>
<reference evidence="2" key="1">
    <citation type="submission" date="2023-06" db="EMBL/GenBank/DDBJ databases">
        <title>Genome-scale phylogeny and comparative genomics of the fungal order Sordariales.</title>
        <authorList>
            <consortium name="Lawrence Berkeley National Laboratory"/>
            <person name="Hensen N."/>
            <person name="Bonometti L."/>
            <person name="Westerberg I."/>
            <person name="Brannstrom I.O."/>
            <person name="Guillou S."/>
            <person name="Cros-Aarteil S."/>
            <person name="Calhoun S."/>
            <person name="Haridas S."/>
            <person name="Kuo A."/>
            <person name="Mondo S."/>
            <person name="Pangilinan J."/>
            <person name="Riley R."/>
            <person name="Labutti K."/>
            <person name="Andreopoulos B."/>
            <person name="Lipzen A."/>
            <person name="Chen C."/>
            <person name="Yanf M."/>
            <person name="Daum C."/>
            <person name="Ng V."/>
            <person name="Clum A."/>
            <person name="Steindorff A."/>
            <person name="Ohm R."/>
            <person name="Martin F."/>
            <person name="Silar P."/>
            <person name="Natvig D."/>
            <person name="Lalanne C."/>
            <person name="Gautier V."/>
            <person name="Ament-Velasquez S.L."/>
            <person name="Kruys A."/>
            <person name="Hutchinson M.I."/>
            <person name="Powell A.J."/>
            <person name="Barry K."/>
            <person name="Miller A.N."/>
            <person name="Grigoriev I.V."/>
            <person name="Debuchy R."/>
            <person name="Gladieux P."/>
            <person name="Thoren M.H."/>
            <person name="Johannesson H."/>
        </authorList>
    </citation>
    <scope>NUCLEOTIDE SEQUENCE</scope>
    <source>
        <strain evidence="2">SMH4607-1</strain>
    </source>
</reference>
<sequence length="75" mass="8714">MARVLRAKFDYVYQLALLSGELREIFARAPPIRGDDDADSGHGNGKRKDVDNYSTYSSWWPGNPHWHYYGSRDCY</sequence>
<feature type="region of interest" description="Disordered" evidence="1">
    <location>
        <begin position="31"/>
        <end position="52"/>
    </location>
</feature>
<evidence type="ECO:0000313" key="2">
    <source>
        <dbReference type="EMBL" id="KAK0730121.1"/>
    </source>
</evidence>
<proteinExistence type="predicted"/>
<comment type="caution">
    <text evidence="2">The sequence shown here is derived from an EMBL/GenBank/DDBJ whole genome shotgun (WGS) entry which is preliminary data.</text>
</comment>
<dbReference type="EMBL" id="JAUKUA010000001">
    <property type="protein sequence ID" value="KAK0730121.1"/>
    <property type="molecule type" value="Genomic_DNA"/>
</dbReference>
<dbReference type="AlphaFoldDB" id="A0AA40B9K2"/>
<keyword evidence="3" id="KW-1185">Reference proteome</keyword>
<name>A0AA40B9K2_9PEZI</name>
<dbReference type="Proteomes" id="UP001172102">
    <property type="component" value="Unassembled WGS sequence"/>
</dbReference>
<protein>
    <submittedName>
        <fullName evidence="2">Uncharacterized protein</fullName>
    </submittedName>
</protein>